<dbReference type="PROSITE" id="PS51186">
    <property type="entry name" value="GNAT"/>
    <property type="match status" value="1"/>
</dbReference>
<dbReference type="Proteomes" id="UP000225972">
    <property type="component" value="Unassembled WGS sequence"/>
</dbReference>
<dbReference type="CDD" id="cd04301">
    <property type="entry name" value="NAT_SF"/>
    <property type="match status" value="1"/>
</dbReference>
<evidence type="ECO:0000313" key="5">
    <source>
        <dbReference type="Proteomes" id="UP000225972"/>
    </source>
</evidence>
<dbReference type="PANTHER" id="PTHR43877">
    <property type="entry name" value="AMINOALKYLPHOSPHONATE N-ACETYLTRANSFERASE-RELATED-RELATED"/>
    <property type="match status" value="1"/>
</dbReference>
<dbReference type="InterPro" id="IPR050832">
    <property type="entry name" value="Bact_Acetyltransf"/>
</dbReference>
<dbReference type="Gene3D" id="3.40.630.30">
    <property type="match status" value="1"/>
</dbReference>
<gene>
    <name evidence="4" type="primary">paiA</name>
    <name evidence="4" type="ORF">TRP8649_01550</name>
</gene>
<dbReference type="GO" id="GO:0008233">
    <property type="term" value="F:peptidase activity"/>
    <property type="evidence" value="ECO:0007669"/>
    <property type="project" value="UniProtKB-KW"/>
</dbReference>
<organism evidence="4 5">
    <name type="scientific">Pelagimonas phthalicica</name>
    <dbReference type="NCBI Taxonomy" id="1037362"/>
    <lineage>
        <taxon>Bacteria</taxon>
        <taxon>Pseudomonadati</taxon>
        <taxon>Pseudomonadota</taxon>
        <taxon>Alphaproteobacteria</taxon>
        <taxon>Rhodobacterales</taxon>
        <taxon>Roseobacteraceae</taxon>
        <taxon>Pelagimonas</taxon>
    </lineage>
</organism>
<dbReference type="InterPro" id="IPR016181">
    <property type="entry name" value="Acyl_CoA_acyltransferase"/>
</dbReference>
<evidence type="ECO:0000259" key="3">
    <source>
        <dbReference type="PROSITE" id="PS51186"/>
    </source>
</evidence>
<dbReference type="RefSeq" id="WP_099243625.1">
    <property type="nucleotide sequence ID" value="NZ_FXXP01000001.1"/>
</dbReference>
<keyword evidence="1 4" id="KW-0808">Transferase</keyword>
<reference evidence="5" key="1">
    <citation type="submission" date="2017-05" db="EMBL/GenBank/DDBJ databases">
        <authorList>
            <person name="Rodrigo-Torres L."/>
            <person name="Arahal R. D."/>
            <person name="Lucena T."/>
        </authorList>
    </citation>
    <scope>NUCLEOTIDE SEQUENCE [LARGE SCALE GENOMIC DNA]</scope>
    <source>
        <strain evidence="5">CECT 8649</strain>
    </source>
</reference>
<proteinExistence type="predicted"/>
<keyword evidence="2 4" id="KW-0012">Acyltransferase</keyword>
<dbReference type="InterPro" id="IPR000182">
    <property type="entry name" value="GNAT_dom"/>
</dbReference>
<dbReference type="EMBL" id="FXXP01000001">
    <property type="protein sequence ID" value="SMX27445.1"/>
    <property type="molecule type" value="Genomic_DNA"/>
</dbReference>
<dbReference type="GO" id="GO:0006508">
    <property type="term" value="P:proteolysis"/>
    <property type="evidence" value="ECO:0007669"/>
    <property type="project" value="UniProtKB-KW"/>
</dbReference>
<dbReference type="SUPFAM" id="SSF55729">
    <property type="entry name" value="Acyl-CoA N-acyltransferases (Nat)"/>
    <property type="match status" value="1"/>
</dbReference>
<dbReference type="EC" id="2.3.1.-" evidence="4"/>
<dbReference type="PANTHER" id="PTHR43877:SF2">
    <property type="entry name" value="AMINOALKYLPHOSPHONATE N-ACETYLTRANSFERASE-RELATED"/>
    <property type="match status" value="1"/>
</dbReference>
<dbReference type="Pfam" id="PF00583">
    <property type="entry name" value="Acetyltransf_1"/>
    <property type="match status" value="1"/>
</dbReference>
<keyword evidence="4" id="KW-0645">Protease</keyword>
<keyword evidence="4" id="KW-0378">Hydrolase</keyword>
<accession>A0A238JAK9</accession>
<feature type="domain" description="N-acetyltransferase" evidence="3">
    <location>
        <begin position="1"/>
        <end position="169"/>
    </location>
</feature>
<evidence type="ECO:0000256" key="2">
    <source>
        <dbReference type="ARBA" id="ARBA00023315"/>
    </source>
</evidence>
<evidence type="ECO:0000313" key="4">
    <source>
        <dbReference type="EMBL" id="SMX27445.1"/>
    </source>
</evidence>
<sequence length="169" mass="18761">MTIRRATIDDASSLAAISIEVWIGTYLKHGVSAFFADYALNTFRAEKLAQLITDDRQSILVSEEAEGIVGYVRLATASPAPVPGCSDTEIATFYLQPRHHGKGIGKTLFEAALEECRAKGIASLWLTTNAENDPAIGFYLAQGFQRDGETYFEIEDQKYLNHVYTYQIE</sequence>
<dbReference type="GO" id="GO:0016747">
    <property type="term" value="F:acyltransferase activity, transferring groups other than amino-acyl groups"/>
    <property type="evidence" value="ECO:0007669"/>
    <property type="project" value="InterPro"/>
</dbReference>
<dbReference type="OrthoDB" id="7205533at2"/>
<name>A0A238JAK9_9RHOB</name>
<keyword evidence="5" id="KW-1185">Reference proteome</keyword>
<dbReference type="AlphaFoldDB" id="A0A238JAK9"/>
<evidence type="ECO:0000256" key="1">
    <source>
        <dbReference type="ARBA" id="ARBA00022679"/>
    </source>
</evidence>
<protein>
    <submittedName>
        <fullName evidence="4">Protease synthase and sporulation negative regulatory protein PAI 1</fullName>
        <ecNumber evidence="4">2.3.1.-</ecNumber>
    </submittedName>
</protein>